<dbReference type="PROSITE" id="PS00675">
    <property type="entry name" value="SIGMA54_INTERACT_1"/>
    <property type="match status" value="1"/>
</dbReference>
<evidence type="ECO:0000259" key="4">
    <source>
        <dbReference type="PROSITE" id="PS50893"/>
    </source>
</evidence>
<gene>
    <name evidence="5" type="ORF">SHM7688_00140</name>
</gene>
<dbReference type="GO" id="GO:0022857">
    <property type="term" value="F:transmembrane transporter activity"/>
    <property type="evidence" value="ECO:0007669"/>
    <property type="project" value="TreeGrafter"/>
</dbReference>
<dbReference type="InterPro" id="IPR015854">
    <property type="entry name" value="ABC_transpr_LolD-like"/>
</dbReference>
<name>A0A0P1EJM5_9RHOB</name>
<dbReference type="GO" id="GO:0005886">
    <property type="term" value="C:plasma membrane"/>
    <property type="evidence" value="ECO:0007669"/>
    <property type="project" value="TreeGrafter"/>
</dbReference>
<dbReference type="Gene3D" id="3.40.50.300">
    <property type="entry name" value="P-loop containing nucleotide triphosphate hydrolases"/>
    <property type="match status" value="1"/>
</dbReference>
<evidence type="ECO:0000256" key="2">
    <source>
        <dbReference type="ARBA" id="ARBA00022741"/>
    </source>
</evidence>
<dbReference type="PROSITE" id="PS50893">
    <property type="entry name" value="ABC_TRANSPORTER_2"/>
    <property type="match status" value="1"/>
</dbReference>
<keyword evidence="2" id="KW-0547">Nucleotide-binding</keyword>
<evidence type="ECO:0000256" key="3">
    <source>
        <dbReference type="ARBA" id="ARBA00022840"/>
    </source>
</evidence>
<dbReference type="AlphaFoldDB" id="A0A0P1EJM5"/>
<keyword evidence="3 5" id="KW-0067">ATP-binding</keyword>
<keyword evidence="1" id="KW-0813">Transport</keyword>
<proteinExistence type="predicted"/>
<dbReference type="GO" id="GO:0005524">
    <property type="term" value="F:ATP binding"/>
    <property type="evidence" value="ECO:0007669"/>
    <property type="project" value="UniProtKB-KW"/>
</dbReference>
<dbReference type="CDD" id="cd03255">
    <property type="entry name" value="ABC_MJ0796_LolCDE_FtsE"/>
    <property type="match status" value="1"/>
</dbReference>
<evidence type="ECO:0000313" key="5">
    <source>
        <dbReference type="EMBL" id="CUH50712.1"/>
    </source>
</evidence>
<dbReference type="SMART" id="SM00382">
    <property type="entry name" value="AAA"/>
    <property type="match status" value="1"/>
</dbReference>
<keyword evidence="6" id="KW-1185">Reference proteome</keyword>
<reference evidence="5 6" key="1">
    <citation type="submission" date="2015-09" db="EMBL/GenBank/DDBJ databases">
        <authorList>
            <consortium name="Swine Surveillance"/>
        </authorList>
    </citation>
    <scope>NUCLEOTIDE SEQUENCE [LARGE SCALE GENOMIC DNA]</scope>
    <source>
        <strain evidence="5 6">CECT 7688</strain>
    </source>
</reference>
<dbReference type="InterPro" id="IPR003439">
    <property type="entry name" value="ABC_transporter-like_ATP-bd"/>
</dbReference>
<organism evidence="5 6">
    <name type="scientific">Shimia marina</name>
    <dbReference type="NCBI Taxonomy" id="321267"/>
    <lineage>
        <taxon>Bacteria</taxon>
        <taxon>Pseudomonadati</taxon>
        <taxon>Pseudomonadota</taxon>
        <taxon>Alphaproteobacteria</taxon>
        <taxon>Rhodobacterales</taxon>
        <taxon>Roseobacteraceae</taxon>
    </lineage>
</organism>
<feature type="domain" description="ABC transporter" evidence="4">
    <location>
        <begin position="5"/>
        <end position="236"/>
    </location>
</feature>
<evidence type="ECO:0000313" key="6">
    <source>
        <dbReference type="Proteomes" id="UP000054823"/>
    </source>
</evidence>
<dbReference type="EMBL" id="CYPW01000001">
    <property type="protein sequence ID" value="CUH50712.1"/>
    <property type="molecule type" value="Genomic_DNA"/>
</dbReference>
<dbReference type="SUPFAM" id="SSF52540">
    <property type="entry name" value="P-loop containing nucleoside triphosphate hydrolases"/>
    <property type="match status" value="1"/>
</dbReference>
<dbReference type="RefSeq" id="WP_058238092.1">
    <property type="nucleotide sequence ID" value="NZ_CYPW01000001.1"/>
</dbReference>
<dbReference type="PANTHER" id="PTHR24220">
    <property type="entry name" value="IMPORT ATP-BINDING PROTEIN"/>
    <property type="match status" value="1"/>
</dbReference>
<evidence type="ECO:0000256" key="1">
    <source>
        <dbReference type="ARBA" id="ARBA00022448"/>
    </source>
</evidence>
<dbReference type="STRING" id="321267.SHM7688_00140"/>
<dbReference type="GO" id="GO:0016887">
    <property type="term" value="F:ATP hydrolysis activity"/>
    <property type="evidence" value="ECO:0007669"/>
    <property type="project" value="InterPro"/>
</dbReference>
<dbReference type="InterPro" id="IPR025662">
    <property type="entry name" value="Sigma_54_int_dom_ATP-bd_1"/>
</dbReference>
<dbReference type="OrthoDB" id="9787227at2"/>
<dbReference type="Pfam" id="PF00005">
    <property type="entry name" value="ABC_tran"/>
    <property type="match status" value="1"/>
</dbReference>
<dbReference type="InterPro" id="IPR017911">
    <property type="entry name" value="MacB-like_ATP-bd"/>
</dbReference>
<dbReference type="Proteomes" id="UP000054823">
    <property type="component" value="Unassembled WGS sequence"/>
</dbReference>
<sequence>MRPFLSLKDLQFEWQGRTGFALSVPELSVAEGEKLFLLGESGSGKSTLLSLICGIITADAGHVQIDGTDLGALRPAARDAFRADHIGVIFQMFNLLPYASPLENILLPLSFAKLRRQRVENPKEEALRLTSALGLAPELVEQADTRELSIGQQQRVAAARALLGRPRLIVADEPTSALDATAQAAFLDVLMTQTQAAGATLIMVSHDERLAQAFDRCLDLSEIAEVTRTSPRAMGGPL</sequence>
<dbReference type="InterPro" id="IPR003593">
    <property type="entry name" value="AAA+_ATPase"/>
</dbReference>
<dbReference type="PANTHER" id="PTHR24220:SF611">
    <property type="entry name" value="ATP-BINDING COMPONENT OF ABC TRANSPORTER-RELATED"/>
    <property type="match status" value="1"/>
</dbReference>
<dbReference type="InterPro" id="IPR027417">
    <property type="entry name" value="P-loop_NTPase"/>
</dbReference>
<protein>
    <submittedName>
        <fullName evidence="5">Putative ABC transporter ATP-binding protein/MT1014</fullName>
    </submittedName>
</protein>
<accession>A0A0P1EJM5</accession>